<feature type="region of interest" description="Disordered" evidence="1">
    <location>
        <begin position="1"/>
        <end position="46"/>
    </location>
</feature>
<evidence type="ECO:0008006" key="4">
    <source>
        <dbReference type="Google" id="ProtNLM"/>
    </source>
</evidence>
<feature type="region of interest" description="Disordered" evidence="1">
    <location>
        <begin position="77"/>
        <end position="98"/>
    </location>
</feature>
<organism evidence="2 3">
    <name type="scientific">Geodia barretti</name>
    <name type="common">Barrett's horny sponge</name>
    <dbReference type="NCBI Taxonomy" id="519541"/>
    <lineage>
        <taxon>Eukaryota</taxon>
        <taxon>Metazoa</taxon>
        <taxon>Porifera</taxon>
        <taxon>Demospongiae</taxon>
        <taxon>Heteroscleromorpha</taxon>
        <taxon>Tetractinellida</taxon>
        <taxon>Astrophorina</taxon>
        <taxon>Geodiidae</taxon>
        <taxon>Geodia</taxon>
    </lineage>
</organism>
<evidence type="ECO:0000313" key="3">
    <source>
        <dbReference type="Proteomes" id="UP001174909"/>
    </source>
</evidence>
<dbReference type="InterPro" id="IPR011993">
    <property type="entry name" value="PH-like_dom_sf"/>
</dbReference>
<name>A0AA35R6I1_GEOBA</name>
<feature type="compositionally biased region" description="Low complexity" evidence="1">
    <location>
        <begin position="32"/>
        <end position="44"/>
    </location>
</feature>
<sequence length="470" mass="50577">MEAPTSTTTALADSDLKGTTADQKRTTAVKNGTTTADQTGTAADSRQDLQQQYLRSLHERGGFVLSCKTVVTLHRAQVGTGKKEEKKEDGEGEEGKGWEMMGGGILSIVSKQDNLTLVFSHPESGEVTTEFKLGVSTCSYASLTNHFHSFVAAANGDDEEKKTVHGMSFADVDVATKVFRIIRRLSTRDRVGGATAVAGGNDNAAPSATKRVKLDEQDKYSEWVVINCEDVPEPSDANEAAEEGSVETDGTEETDFSIFSKKKDHKNDFKIDEISGPSYFRHITKTSDEPGSAQNPAPSSTGEVASGSEEVQKRTGTFERGTKRSSSFMEFATLEEQPLVPIPVSPPIAPSHSFVSSSSGDLTTSSSFASSFSGSSLELLPPPPPHDSSHESLVYQITTFNRRNLHHVTAEEMAPGGMGERESGLGSILRGGFDRMILKLRDKFGDVAFASLTSEGEEVGFDDFDGTLFE</sequence>
<dbReference type="EMBL" id="CASHTH010000575">
    <property type="protein sequence ID" value="CAI8005032.1"/>
    <property type="molecule type" value="Genomic_DNA"/>
</dbReference>
<accession>A0AA35R6I1</accession>
<feature type="compositionally biased region" description="Basic and acidic residues" evidence="1">
    <location>
        <begin position="81"/>
        <end position="97"/>
    </location>
</feature>
<feature type="region of interest" description="Disordered" evidence="1">
    <location>
        <begin position="281"/>
        <end position="324"/>
    </location>
</feature>
<feature type="region of interest" description="Disordered" evidence="1">
    <location>
        <begin position="229"/>
        <end position="254"/>
    </location>
</feature>
<evidence type="ECO:0000256" key="1">
    <source>
        <dbReference type="SAM" id="MobiDB-lite"/>
    </source>
</evidence>
<gene>
    <name evidence="2" type="ORF">GBAR_LOCUS4056</name>
</gene>
<feature type="compositionally biased region" description="Polar residues" evidence="1">
    <location>
        <begin position="1"/>
        <end position="11"/>
    </location>
</feature>
<reference evidence="2" key="1">
    <citation type="submission" date="2023-03" db="EMBL/GenBank/DDBJ databases">
        <authorList>
            <person name="Steffen K."/>
            <person name="Cardenas P."/>
        </authorList>
    </citation>
    <scope>NUCLEOTIDE SEQUENCE</scope>
</reference>
<keyword evidence="3" id="KW-1185">Reference proteome</keyword>
<feature type="compositionally biased region" description="Acidic residues" evidence="1">
    <location>
        <begin position="239"/>
        <end position="254"/>
    </location>
</feature>
<dbReference type="Proteomes" id="UP001174909">
    <property type="component" value="Unassembled WGS sequence"/>
</dbReference>
<evidence type="ECO:0000313" key="2">
    <source>
        <dbReference type="EMBL" id="CAI8005032.1"/>
    </source>
</evidence>
<proteinExistence type="predicted"/>
<comment type="caution">
    <text evidence="2">The sequence shown here is derived from an EMBL/GenBank/DDBJ whole genome shotgun (WGS) entry which is preliminary data.</text>
</comment>
<dbReference type="AlphaFoldDB" id="A0AA35R6I1"/>
<dbReference type="Gene3D" id="2.30.29.30">
    <property type="entry name" value="Pleckstrin-homology domain (PH domain)/Phosphotyrosine-binding domain (PTB)"/>
    <property type="match status" value="1"/>
</dbReference>
<feature type="compositionally biased region" description="Polar residues" evidence="1">
    <location>
        <begin position="292"/>
        <end position="303"/>
    </location>
</feature>
<feature type="compositionally biased region" description="Basic and acidic residues" evidence="1">
    <location>
        <begin position="310"/>
        <end position="322"/>
    </location>
</feature>
<protein>
    <recommendedName>
        <fullName evidence="4">PH domain-containing protein</fullName>
    </recommendedName>
</protein>